<keyword evidence="2" id="KW-1185">Reference proteome</keyword>
<sequence length="307" mass="33276">METTNDVVGAETDAGRSRSWRLAVGNYFLQHVASRSTDAAGTSGVAEVSKSGSDFEGHEQHQKVGMSDHNGLSEIEQLVKDRKYSRDEINHLMEILHSRVVDFPNVEQEKEHLRLPDDVGASPIDLARAYVSNSRYGQVNSRGKTVYDGHGSVGPIQRTMIQRNFVAEYPSRGSASYHSTLDSPQIVKSSEVGVPAVPPYSRQVAQKILEHLDSNLPTPKEKSAEFRIATSWKKLHFNKNNSLANLGGLDSSGKSDQAGKTNSVQGTVDRGNVLFNFAPRGASIQANDAAKSNTSASDMKAVPNAAA</sequence>
<name>A0ACC4C2R5_POPAL</name>
<reference evidence="1 2" key="1">
    <citation type="journal article" date="2024" name="Plant Biotechnol. J.">
        <title>Genome and CRISPR/Cas9 system of a widespread forest tree (Populus alba) in the world.</title>
        <authorList>
            <person name="Liu Y.J."/>
            <person name="Jiang P.F."/>
            <person name="Han X.M."/>
            <person name="Li X.Y."/>
            <person name="Wang H.M."/>
            <person name="Wang Y.J."/>
            <person name="Wang X.X."/>
            <person name="Zeng Q.Y."/>
        </authorList>
    </citation>
    <scope>NUCLEOTIDE SEQUENCE [LARGE SCALE GENOMIC DNA]</scope>
    <source>
        <strain evidence="2">cv. PAL-ZL1</strain>
    </source>
</reference>
<gene>
    <name evidence="1" type="ORF">D5086_012353</name>
</gene>
<evidence type="ECO:0000313" key="2">
    <source>
        <dbReference type="Proteomes" id="UP000309997"/>
    </source>
</evidence>
<protein>
    <submittedName>
        <fullName evidence="1">Uncharacterized protein</fullName>
    </submittedName>
</protein>
<evidence type="ECO:0000313" key="1">
    <source>
        <dbReference type="EMBL" id="KAL3585486.1"/>
    </source>
</evidence>
<dbReference type="Proteomes" id="UP000309997">
    <property type="component" value="Unassembled WGS sequence"/>
</dbReference>
<organism evidence="1 2">
    <name type="scientific">Populus alba</name>
    <name type="common">White poplar</name>
    <dbReference type="NCBI Taxonomy" id="43335"/>
    <lineage>
        <taxon>Eukaryota</taxon>
        <taxon>Viridiplantae</taxon>
        <taxon>Streptophyta</taxon>
        <taxon>Embryophyta</taxon>
        <taxon>Tracheophyta</taxon>
        <taxon>Spermatophyta</taxon>
        <taxon>Magnoliopsida</taxon>
        <taxon>eudicotyledons</taxon>
        <taxon>Gunneridae</taxon>
        <taxon>Pentapetalae</taxon>
        <taxon>rosids</taxon>
        <taxon>fabids</taxon>
        <taxon>Malpighiales</taxon>
        <taxon>Salicaceae</taxon>
        <taxon>Saliceae</taxon>
        <taxon>Populus</taxon>
    </lineage>
</organism>
<dbReference type="EMBL" id="RCHU02000006">
    <property type="protein sequence ID" value="KAL3585486.1"/>
    <property type="molecule type" value="Genomic_DNA"/>
</dbReference>
<comment type="caution">
    <text evidence="1">The sequence shown here is derived from an EMBL/GenBank/DDBJ whole genome shotgun (WGS) entry which is preliminary data.</text>
</comment>
<proteinExistence type="predicted"/>
<accession>A0ACC4C2R5</accession>